<dbReference type="RefSeq" id="WP_277732505.1">
    <property type="nucleotide sequence ID" value="NZ_CP120733.1"/>
</dbReference>
<feature type="transmembrane region" description="Helical" evidence="1">
    <location>
        <begin position="482"/>
        <end position="500"/>
    </location>
</feature>
<protein>
    <submittedName>
        <fullName evidence="2">AbgT family transporter</fullName>
    </submittedName>
</protein>
<keyword evidence="1" id="KW-0812">Transmembrane</keyword>
<feature type="transmembrane region" description="Helical" evidence="1">
    <location>
        <begin position="412"/>
        <end position="431"/>
    </location>
</feature>
<dbReference type="EMBL" id="CP120733">
    <property type="protein sequence ID" value="WFD10538.1"/>
    <property type="molecule type" value="Genomic_DNA"/>
</dbReference>
<sequence>MEKAQVKNNKLFSRFLNGIEIVGNKLPDPVTLFVILCALIIILSKVLFMANVSVVHPLTQKTVNVVDLMSKDGLRGILTGIVGNFQGFPPLGLVLVVMLGAGVAEKSGLMESALKNSISKVPKSLITGMIIFAGILANAAGDAGFIVLPPLAAIVFLGIGRHPLIGMFAAYAGVAGGFSANVMVSMIDVLLAGFTIPAAQMIDPSYQATPAMNFYFLLASTIVILIASVIITEKIIAPRFDKYEGDSDSEAVSEITEDEKKGLKWAGISLFLIVAILVGLCIGDNAFMKDPETNSLLASKAPLMKGLVPIITLIFFIPGLVYGKVTKRIKNDKDVVTMMGQSMSEMGMYIVLAFAASQFLALFTISNIGVIISVKGAESLKNMGFTGFGLIIGFIILSGFINIFVGSASAKWAIMAPVFVPMFLLLDYNPAVTQVAYRIGDSITNPISPLFPYFPIILAFARKYDKEAGMGTIIANMLPYSIVYGIIWIILMVVFMQFNIPLGPGAGIYL</sequence>
<feature type="transmembrane region" description="Helical" evidence="1">
    <location>
        <begin position="124"/>
        <end position="157"/>
    </location>
</feature>
<evidence type="ECO:0000313" key="3">
    <source>
        <dbReference type="Proteomes" id="UP001222800"/>
    </source>
</evidence>
<feature type="transmembrane region" description="Helical" evidence="1">
    <location>
        <begin position="307"/>
        <end position="325"/>
    </location>
</feature>
<feature type="transmembrane region" description="Helical" evidence="1">
    <location>
        <begin position="443"/>
        <end position="461"/>
    </location>
</feature>
<feature type="transmembrane region" description="Helical" evidence="1">
    <location>
        <begin position="169"/>
        <end position="194"/>
    </location>
</feature>
<dbReference type="Pfam" id="PF03806">
    <property type="entry name" value="ABG_transport"/>
    <property type="match status" value="1"/>
</dbReference>
<proteinExistence type="predicted"/>
<feature type="transmembrane region" description="Helical" evidence="1">
    <location>
        <begin position="76"/>
        <end position="104"/>
    </location>
</feature>
<keyword evidence="1" id="KW-0472">Membrane</keyword>
<feature type="transmembrane region" description="Helical" evidence="1">
    <location>
        <begin position="265"/>
        <end position="287"/>
    </location>
</feature>
<name>A0ABY8EC95_9FIRM</name>
<evidence type="ECO:0000256" key="1">
    <source>
        <dbReference type="SAM" id="Phobius"/>
    </source>
</evidence>
<feature type="transmembrane region" description="Helical" evidence="1">
    <location>
        <begin position="214"/>
        <end position="232"/>
    </location>
</feature>
<feature type="transmembrane region" description="Helical" evidence="1">
    <location>
        <begin position="384"/>
        <end position="405"/>
    </location>
</feature>
<feature type="transmembrane region" description="Helical" evidence="1">
    <location>
        <begin position="346"/>
        <end position="372"/>
    </location>
</feature>
<dbReference type="InterPro" id="IPR004697">
    <property type="entry name" value="AbgT"/>
</dbReference>
<keyword evidence="3" id="KW-1185">Reference proteome</keyword>
<feature type="transmembrane region" description="Helical" evidence="1">
    <location>
        <begin position="32"/>
        <end position="55"/>
    </location>
</feature>
<evidence type="ECO:0000313" key="2">
    <source>
        <dbReference type="EMBL" id="WFD10538.1"/>
    </source>
</evidence>
<dbReference type="Proteomes" id="UP001222800">
    <property type="component" value="Chromosome"/>
</dbReference>
<dbReference type="PANTHER" id="PTHR30282">
    <property type="entry name" value="P-AMINOBENZOYL GLUTAMATE TRANSPORTER"/>
    <property type="match status" value="1"/>
</dbReference>
<organism evidence="2 3">
    <name type="scientific">Tepidibacter hydrothermalis</name>
    <dbReference type="NCBI Taxonomy" id="3036126"/>
    <lineage>
        <taxon>Bacteria</taxon>
        <taxon>Bacillati</taxon>
        <taxon>Bacillota</taxon>
        <taxon>Clostridia</taxon>
        <taxon>Peptostreptococcales</taxon>
        <taxon>Peptostreptococcaceae</taxon>
        <taxon>Tepidibacter</taxon>
    </lineage>
</organism>
<gene>
    <name evidence="2" type="ORF">P4S50_00260</name>
</gene>
<keyword evidence="1" id="KW-1133">Transmembrane helix</keyword>
<reference evidence="2 3" key="1">
    <citation type="submission" date="2023-03" db="EMBL/GenBank/DDBJ databases">
        <title>Complete genome sequence of Tepidibacter sp. SWIR-1, isolated from a deep-sea hydrothermal vent.</title>
        <authorList>
            <person name="Li X."/>
        </authorList>
    </citation>
    <scope>NUCLEOTIDE SEQUENCE [LARGE SCALE GENOMIC DNA]</scope>
    <source>
        <strain evidence="2 3">SWIR-1</strain>
    </source>
</reference>
<accession>A0ABY8EC95</accession>
<dbReference type="PANTHER" id="PTHR30282:SF0">
    <property type="entry name" value="P-AMINOBENZOYL-GLUTAMATE TRANSPORT PROTEIN"/>
    <property type="match status" value="1"/>
</dbReference>